<comment type="caution">
    <text evidence="2">The sequence shown here is derived from an EMBL/GenBank/DDBJ whole genome shotgun (WGS) entry which is preliminary data.</text>
</comment>
<keyword evidence="1" id="KW-0472">Membrane</keyword>
<evidence type="ECO:0000313" key="3">
    <source>
        <dbReference type="Proteomes" id="UP000249522"/>
    </source>
</evidence>
<dbReference type="AlphaFoldDB" id="A0A2W1L8U0"/>
<sequence length="134" mass="15134">MQPMQHASIHYLYTSVLLFFNTSMLLLLYAFTPLYFHTSMLPHLYTAVPHRAKTVLKKQKNPLTALSGDFSIKVTAPDYYSLIPEPIVTLAIDARFDVRAAFGDDGDDESISDIVHTSFIQAGLYGTEKRYTLN</sequence>
<dbReference type="Proteomes" id="UP000249522">
    <property type="component" value="Unassembled WGS sequence"/>
</dbReference>
<accession>A0A2W1L8U0</accession>
<proteinExistence type="predicted"/>
<keyword evidence="1" id="KW-0812">Transmembrane</keyword>
<keyword evidence="3" id="KW-1185">Reference proteome</keyword>
<gene>
    <name evidence="2" type="ORF">DNH61_07325</name>
</gene>
<name>A0A2W1L8U0_9BACL</name>
<feature type="transmembrane region" description="Helical" evidence="1">
    <location>
        <begin position="12"/>
        <end position="36"/>
    </location>
</feature>
<keyword evidence="1" id="KW-1133">Transmembrane helix</keyword>
<protein>
    <submittedName>
        <fullName evidence="2">Uncharacterized protein</fullName>
    </submittedName>
</protein>
<dbReference type="EMBL" id="QKRB01000037">
    <property type="protein sequence ID" value="PZD96598.1"/>
    <property type="molecule type" value="Genomic_DNA"/>
</dbReference>
<evidence type="ECO:0000256" key="1">
    <source>
        <dbReference type="SAM" id="Phobius"/>
    </source>
</evidence>
<organism evidence="2 3">
    <name type="scientific">Paenibacillus sambharensis</name>
    <dbReference type="NCBI Taxonomy" id="1803190"/>
    <lineage>
        <taxon>Bacteria</taxon>
        <taxon>Bacillati</taxon>
        <taxon>Bacillota</taxon>
        <taxon>Bacilli</taxon>
        <taxon>Bacillales</taxon>
        <taxon>Paenibacillaceae</taxon>
        <taxon>Paenibacillus</taxon>
    </lineage>
</organism>
<evidence type="ECO:0000313" key="2">
    <source>
        <dbReference type="EMBL" id="PZD96598.1"/>
    </source>
</evidence>
<reference evidence="2 3" key="1">
    <citation type="submission" date="2018-06" db="EMBL/GenBank/DDBJ databases">
        <title>Paenibacillus imtechensis sp. nov.</title>
        <authorList>
            <person name="Pinnaka A.K."/>
            <person name="Singh H."/>
            <person name="Kaur M."/>
        </authorList>
    </citation>
    <scope>NUCLEOTIDE SEQUENCE [LARGE SCALE GENOMIC DNA]</scope>
    <source>
        <strain evidence="2 3">SMB1</strain>
    </source>
</reference>